<reference evidence="3" key="1">
    <citation type="journal article" date="2013" name="Nat. Genet.">
        <title>The draft genomes of soft-shell turtle and green sea turtle yield insights into the development and evolution of the turtle-specific body plan.</title>
        <authorList>
            <person name="Wang Z."/>
            <person name="Pascual-Anaya J."/>
            <person name="Zadissa A."/>
            <person name="Li W."/>
            <person name="Niimura Y."/>
            <person name="Huang Z."/>
            <person name="Li C."/>
            <person name="White S."/>
            <person name="Xiong Z."/>
            <person name="Fang D."/>
            <person name="Wang B."/>
            <person name="Ming Y."/>
            <person name="Chen Y."/>
            <person name="Zheng Y."/>
            <person name="Kuraku S."/>
            <person name="Pignatelli M."/>
            <person name="Herrero J."/>
            <person name="Beal K."/>
            <person name="Nozawa M."/>
            <person name="Li Q."/>
            <person name="Wang J."/>
            <person name="Zhang H."/>
            <person name="Yu L."/>
            <person name="Shigenobu S."/>
            <person name="Wang J."/>
            <person name="Liu J."/>
            <person name="Flicek P."/>
            <person name="Searle S."/>
            <person name="Wang J."/>
            <person name="Kuratani S."/>
            <person name="Yin Y."/>
            <person name="Aken B."/>
            <person name="Zhang G."/>
            <person name="Irie N."/>
        </authorList>
    </citation>
    <scope>NUCLEOTIDE SEQUENCE [LARGE SCALE GENOMIC DNA]</scope>
</reference>
<dbReference type="Proteomes" id="UP000031443">
    <property type="component" value="Unassembled WGS sequence"/>
</dbReference>
<name>M7BJN9_CHEMY</name>
<evidence type="ECO:0000313" key="2">
    <source>
        <dbReference type="EMBL" id="EMP37404.1"/>
    </source>
</evidence>
<feature type="region of interest" description="Disordered" evidence="1">
    <location>
        <begin position="1"/>
        <end position="33"/>
    </location>
</feature>
<feature type="compositionally biased region" description="Polar residues" evidence="1">
    <location>
        <begin position="1"/>
        <end position="16"/>
    </location>
</feature>
<sequence>MASSAQRCRVGGNSTNEHSEPDPNPIEVNGTPPSEWVQTAVQDFNTLVCQSQPELSPYCKMLEFAVKEHFHLRVCYQELSASFPRDDLLLLSSTVSDSGTSNLQLC</sequence>
<dbReference type="AlphaFoldDB" id="M7BJN9"/>
<evidence type="ECO:0000313" key="3">
    <source>
        <dbReference type="Proteomes" id="UP000031443"/>
    </source>
</evidence>
<gene>
    <name evidence="2" type="ORF">UY3_05385</name>
</gene>
<keyword evidence="3" id="KW-1185">Reference proteome</keyword>
<proteinExistence type="predicted"/>
<dbReference type="EMBL" id="KB522139">
    <property type="protein sequence ID" value="EMP37404.1"/>
    <property type="molecule type" value="Genomic_DNA"/>
</dbReference>
<evidence type="ECO:0000256" key="1">
    <source>
        <dbReference type="SAM" id="MobiDB-lite"/>
    </source>
</evidence>
<accession>M7BJN9</accession>
<organism evidence="2 3">
    <name type="scientific">Chelonia mydas</name>
    <name type="common">Green sea-turtle</name>
    <name type="synonym">Chelonia agassizi</name>
    <dbReference type="NCBI Taxonomy" id="8469"/>
    <lineage>
        <taxon>Eukaryota</taxon>
        <taxon>Metazoa</taxon>
        <taxon>Chordata</taxon>
        <taxon>Craniata</taxon>
        <taxon>Vertebrata</taxon>
        <taxon>Euteleostomi</taxon>
        <taxon>Archelosauria</taxon>
        <taxon>Testudinata</taxon>
        <taxon>Testudines</taxon>
        <taxon>Cryptodira</taxon>
        <taxon>Durocryptodira</taxon>
        <taxon>Americhelydia</taxon>
        <taxon>Chelonioidea</taxon>
        <taxon>Cheloniidae</taxon>
        <taxon>Chelonia</taxon>
    </lineage>
</organism>
<protein>
    <submittedName>
        <fullName evidence="2">Uncharacterized protein</fullName>
    </submittedName>
</protein>